<organism evidence="1 2">
    <name type="scientific">Danionella cerebrum</name>
    <dbReference type="NCBI Taxonomy" id="2873325"/>
    <lineage>
        <taxon>Eukaryota</taxon>
        <taxon>Metazoa</taxon>
        <taxon>Chordata</taxon>
        <taxon>Craniata</taxon>
        <taxon>Vertebrata</taxon>
        <taxon>Euteleostomi</taxon>
        <taxon>Actinopterygii</taxon>
        <taxon>Neopterygii</taxon>
        <taxon>Teleostei</taxon>
        <taxon>Ostariophysi</taxon>
        <taxon>Cypriniformes</taxon>
        <taxon>Danionidae</taxon>
        <taxon>Danioninae</taxon>
        <taxon>Danionella</taxon>
    </lineage>
</organism>
<comment type="caution">
    <text evidence="1">The sequence shown here is derived from an EMBL/GenBank/DDBJ whole genome shotgun (WGS) entry which is preliminary data.</text>
</comment>
<reference evidence="1 2" key="1">
    <citation type="journal article" date="2019" name="Sci. Data">
        <title>Hybrid genome assembly and annotation of Danionella translucida.</title>
        <authorList>
            <person name="Kadobianskyi M."/>
            <person name="Schulze L."/>
            <person name="Schuelke M."/>
            <person name="Judkewitz B."/>
        </authorList>
    </citation>
    <scope>NUCLEOTIDE SEQUENCE [LARGE SCALE GENOMIC DNA]</scope>
    <source>
        <strain evidence="1 2">Bolton</strain>
    </source>
</reference>
<evidence type="ECO:0000313" key="2">
    <source>
        <dbReference type="Proteomes" id="UP000316079"/>
    </source>
</evidence>
<dbReference type="Proteomes" id="UP000316079">
    <property type="component" value="Unassembled WGS sequence"/>
</dbReference>
<gene>
    <name evidence="1" type="ORF">DNTS_024027</name>
</gene>
<accession>A0A553R2A2</accession>
<dbReference type="AlphaFoldDB" id="A0A553R2A2"/>
<proteinExistence type="predicted"/>
<protein>
    <submittedName>
        <fullName evidence="1">Uncharacterized protein</fullName>
    </submittedName>
</protein>
<keyword evidence="2" id="KW-1185">Reference proteome</keyword>
<sequence>MRGRRETRGKERERRGGCWTLGPRWTWLVRLRVDVGSIRQCKVAAGSTFPPRIVPLADAAPFSYKQDGHWLAHAEAVAFHPPAFVRSSSPPLEETNAPNVSINPLFCGHFTGVSRVFRSRVAE</sequence>
<name>A0A553R2A2_9TELE</name>
<evidence type="ECO:0000313" key="1">
    <source>
        <dbReference type="EMBL" id="TRY96309.1"/>
    </source>
</evidence>
<dbReference type="EMBL" id="SRMA01025308">
    <property type="protein sequence ID" value="TRY96309.1"/>
    <property type="molecule type" value="Genomic_DNA"/>
</dbReference>